<accession>A0AAD9UTS6</accession>
<organism evidence="3 4">
    <name type="scientific">Acropora cervicornis</name>
    <name type="common">Staghorn coral</name>
    <dbReference type="NCBI Taxonomy" id="6130"/>
    <lineage>
        <taxon>Eukaryota</taxon>
        <taxon>Metazoa</taxon>
        <taxon>Cnidaria</taxon>
        <taxon>Anthozoa</taxon>
        <taxon>Hexacorallia</taxon>
        <taxon>Scleractinia</taxon>
        <taxon>Astrocoeniina</taxon>
        <taxon>Acroporidae</taxon>
        <taxon>Acropora</taxon>
    </lineage>
</organism>
<comment type="caution">
    <text evidence="3">The sequence shown here is derived from an EMBL/GenBank/DDBJ whole genome shotgun (WGS) entry which is preliminary data.</text>
</comment>
<dbReference type="Proteomes" id="UP001249851">
    <property type="component" value="Unassembled WGS sequence"/>
</dbReference>
<evidence type="ECO:0000256" key="1">
    <source>
        <dbReference type="SAM" id="MobiDB-lite"/>
    </source>
</evidence>
<dbReference type="PANTHER" id="PTHR37984:SF5">
    <property type="entry name" value="PROTEIN NYNRIN-LIKE"/>
    <property type="match status" value="1"/>
</dbReference>
<sequence length="356" mass="39495">MREDQDLRKLIPLIQAGNHPARKSDPDLAKYTLVFCELSYIEGETVLVVLDAYSKCPEVEIVSSIAAKDTIPALEHIFVTHGIPEVLKTDNGLPFQGHTFRSVAKEKGFTHQKITPLWPGANGHAEEPHPTQVLGRAHNYQLCMNRTVRIKLPTIMETTRDTEALQKDKDSKAKMKAYADQKLQVKPHNLNAGDITLVNQRRLNKASPHFEPVQYTVLDVKGSMITTRRATDQKEVTRNSSHFKKLPNVPGSTIPDTEPVPANEQVPIDFEGPEICQPAPTAAPFEESSRAHPSDTNGNQDNTTLAATELSTPSPVVSSRSGRLIKKPGWMKDYVMTRKTLLIVPPEVGINKINVV</sequence>
<keyword evidence="4" id="KW-1185">Reference proteome</keyword>
<evidence type="ECO:0000313" key="4">
    <source>
        <dbReference type="Proteomes" id="UP001249851"/>
    </source>
</evidence>
<dbReference type="PANTHER" id="PTHR37984">
    <property type="entry name" value="PROTEIN CBG26694"/>
    <property type="match status" value="1"/>
</dbReference>
<evidence type="ECO:0000259" key="2">
    <source>
        <dbReference type="PROSITE" id="PS50994"/>
    </source>
</evidence>
<dbReference type="GO" id="GO:0015074">
    <property type="term" value="P:DNA integration"/>
    <property type="evidence" value="ECO:0007669"/>
    <property type="project" value="InterPro"/>
</dbReference>
<evidence type="ECO:0000313" key="3">
    <source>
        <dbReference type="EMBL" id="KAK2549676.1"/>
    </source>
</evidence>
<proteinExistence type="predicted"/>
<dbReference type="SUPFAM" id="SSF53098">
    <property type="entry name" value="Ribonuclease H-like"/>
    <property type="match status" value="1"/>
</dbReference>
<dbReference type="InterPro" id="IPR050951">
    <property type="entry name" value="Retrovirus_Pol_polyprotein"/>
</dbReference>
<dbReference type="Gene3D" id="3.30.420.10">
    <property type="entry name" value="Ribonuclease H-like superfamily/Ribonuclease H"/>
    <property type="match status" value="1"/>
</dbReference>
<name>A0AAD9UTS6_ACRCE</name>
<feature type="domain" description="Integrase catalytic" evidence="2">
    <location>
        <begin position="22"/>
        <end position="131"/>
    </location>
</feature>
<dbReference type="InterPro" id="IPR001584">
    <property type="entry name" value="Integrase_cat-core"/>
</dbReference>
<gene>
    <name evidence="3" type="ORF">P5673_029798</name>
</gene>
<dbReference type="AlphaFoldDB" id="A0AAD9UTS6"/>
<dbReference type="InterPro" id="IPR012337">
    <property type="entry name" value="RNaseH-like_sf"/>
</dbReference>
<dbReference type="GO" id="GO:0003676">
    <property type="term" value="F:nucleic acid binding"/>
    <property type="evidence" value="ECO:0007669"/>
    <property type="project" value="InterPro"/>
</dbReference>
<dbReference type="EMBL" id="JARQWQ010000122">
    <property type="protein sequence ID" value="KAK2549676.1"/>
    <property type="molecule type" value="Genomic_DNA"/>
</dbReference>
<feature type="compositionally biased region" description="Polar residues" evidence="1">
    <location>
        <begin position="294"/>
        <end position="321"/>
    </location>
</feature>
<dbReference type="PROSITE" id="PS50994">
    <property type="entry name" value="INTEGRASE"/>
    <property type="match status" value="1"/>
</dbReference>
<dbReference type="InterPro" id="IPR036397">
    <property type="entry name" value="RNaseH_sf"/>
</dbReference>
<protein>
    <recommendedName>
        <fullName evidence="2">Integrase catalytic domain-containing protein</fullName>
    </recommendedName>
</protein>
<reference evidence="3" key="1">
    <citation type="journal article" date="2023" name="G3 (Bethesda)">
        <title>Whole genome assembly and annotation of the endangered Caribbean coral Acropora cervicornis.</title>
        <authorList>
            <person name="Selwyn J.D."/>
            <person name="Vollmer S.V."/>
        </authorList>
    </citation>
    <scope>NUCLEOTIDE SEQUENCE</scope>
    <source>
        <strain evidence="3">K2</strain>
    </source>
</reference>
<reference evidence="3" key="2">
    <citation type="journal article" date="2023" name="Science">
        <title>Genomic signatures of disease resistance in endangered staghorn corals.</title>
        <authorList>
            <person name="Vollmer S.V."/>
            <person name="Selwyn J.D."/>
            <person name="Despard B.A."/>
            <person name="Roesel C.L."/>
        </authorList>
    </citation>
    <scope>NUCLEOTIDE SEQUENCE</scope>
    <source>
        <strain evidence="3">K2</strain>
    </source>
</reference>
<feature type="region of interest" description="Disordered" evidence="1">
    <location>
        <begin position="229"/>
        <end position="321"/>
    </location>
</feature>